<evidence type="ECO:0000313" key="1">
    <source>
        <dbReference type="EMBL" id="SPO00098.1"/>
    </source>
</evidence>
<keyword evidence="2" id="KW-1185">Reference proteome</keyword>
<dbReference type="AlphaFoldDB" id="A0AAE8MVD6"/>
<gene>
    <name evidence="1" type="ORF">DNG_02950</name>
</gene>
<name>A0AAE8MVD6_9PEZI</name>
<dbReference type="EMBL" id="ONZQ02000003">
    <property type="protein sequence ID" value="SPO00098.1"/>
    <property type="molecule type" value="Genomic_DNA"/>
</dbReference>
<evidence type="ECO:0000313" key="2">
    <source>
        <dbReference type="Proteomes" id="UP001187682"/>
    </source>
</evidence>
<accession>A0AAE8MVD6</accession>
<organism evidence="1 2">
    <name type="scientific">Cephalotrichum gorgonifer</name>
    <dbReference type="NCBI Taxonomy" id="2041049"/>
    <lineage>
        <taxon>Eukaryota</taxon>
        <taxon>Fungi</taxon>
        <taxon>Dikarya</taxon>
        <taxon>Ascomycota</taxon>
        <taxon>Pezizomycotina</taxon>
        <taxon>Sordariomycetes</taxon>
        <taxon>Hypocreomycetidae</taxon>
        <taxon>Microascales</taxon>
        <taxon>Microascaceae</taxon>
        <taxon>Cephalotrichum</taxon>
    </lineage>
</organism>
<protein>
    <submittedName>
        <fullName evidence="1">Uncharacterized protein</fullName>
    </submittedName>
</protein>
<proteinExistence type="predicted"/>
<comment type="caution">
    <text evidence="1">The sequence shown here is derived from an EMBL/GenBank/DDBJ whole genome shotgun (WGS) entry which is preliminary data.</text>
</comment>
<reference evidence="1" key="1">
    <citation type="submission" date="2018-03" db="EMBL/GenBank/DDBJ databases">
        <authorList>
            <person name="Guldener U."/>
        </authorList>
    </citation>
    <scope>NUCLEOTIDE SEQUENCE</scope>
</reference>
<sequence>MAKTDRENLATRYREAMRRHRFGYALYEPASFSRLRPGILGFLDEYQRWHPILDLTDPAAVQRAGPDTRRLGPLTASGVAETSIGLEAGVGAVLICDAEVVAEGFDFRDPFVVWLRRHAARLFARYPDARKHGLCAATWTYASTDIHINAWQGADNRVVVGFDLDAAGIAKAGPKAA</sequence>
<dbReference type="Proteomes" id="UP001187682">
    <property type="component" value="Unassembled WGS sequence"/>
</dbReference>